<dbReference type="EMBL" id="QNGE01004442">
    <property type="protein sequence ID" value="KAA3672893.1"/>
    <property type="molecule type" value="Genomic_DNA"/>
</dbReference>
<dbReference type="AlphaFoldDB" id="A0A5J4NBT9"/>
<dbReference type="PANTHER" id="PTHR23088">
    <property type="entry name" value="NITRILASE-RELATED"/>
    <property type="match status" value="1"/>
</dbReference>
<reference evidence="8 9" key="1">
    <citation type="journal article" date="2019" name="Gigascience">
        <title>Whole-genome sequence of the oriental lung fluke Paragonimus westermani.</title>
        <authorList>
            <person name="Oey H."/>
            <person name="Zakrzewski M."/>
            <person name="Narain K."/>
            <person name="Devi K.R."/>
            <person name="Agatsuma T."/>
            <person name="Nawaratna S."/>
            <person name="Gobert G.N."/>
            <person name="Jones M.K."/>
            <person name="Ragan M.A."/>
            <person name="McManus D.P."/>
            <person name="Krause L."/>
        </authorList>
    </citation>
    <scope>NUCLEOTIDE SEQUENCE [LARGE SCALE GENOMIC DNA]</scope>
    <source>
        <strain evidence="8 9">IND2009</strain>
    </source>
</reference>
<comment type="catalytic activity">
    <reaction evidence="2">
        <text>2-oxoglutaramate + H2O = 2-oxoglutarate + NH4(+)</text>
        <dbReference type="Rhea" id="RHEA:32963"/>
        <dbReference type="ChEBI" id="CHEBI:15377"/>
        <dbReference type="ChEBI" id="CHEBI:16769"/>
        <dbReference type="ChEBI" id="CHEBI:16810"/>
        <dbReference type="ChEBI" id="CHEBI:28938"/>
        <dbReference type="EC" id="3.5.1.3"/>
    </reaction>
    <physiologicalReaction direction="left-to-right" evidence="2">
        <dbReference type="Rhea" id="RHEA:32964"/>
    </physiologicalReaction>
</comment>
<gene>
    <name evidence="8" type="ORF">DEA37_0006642</name>
</gene>
<evidence type="ECO:0000313" key="8">
    <source>
        <dbReference type="EMBL" id="KAA3672893.1"/>
    </source>
</evidence>
<evidence type="ECO:0000313" key="9">
    <source>
        <dbReference type="Proteomes" id="UP000324629"/>
    </source>
</evidence>
<dbReference type="InterPro" id="IPR036526">
    <property type="entry name" value="C-N_Hydrolase_sf"/>
</dbReference>
<dbReference type="Pfam" id="PF00795">
    <property type="entry name" value="CN_hydrolase"/>
    <property type="match status" value="1"/>
</dbReference>
<dbReference type="GO" id="GO:0006107">
    <property type="term" value="P:oxaloacetate metabolic process"/>
    <property type="evidence" value="ECO:0007669"/>
    <property type="project" value="TreeGrafter"/>
</dbReference>
<feature type="chain" id="PRO_5023835718" description="omega-amidase" evidence="6">
    <location>
        <begin position="19"/>
        <end position="329"/>
    </location>
</feature>
<evidence type="ECO:0000256" key="5">
    <source>
        <dbReference type="ARBA" id="ARBA00048745"/>
    </source>
</evidence>
<dbReference type="SUPFAM" id="SSF56317">
    <property type="entry name" value="Carbon-nitrogen hydrolase"/>
    <property type="match status" value="1"/>
</dbReference>
<dbReference type="GO" id="GO:0006528">
    <property type="term" value="P:asparagine metabolic process"/>
    <property type="evidence" value="ECO:0007669"/>
    <property type="project" value="TreeGrafter"/>
</dbReference>
<proteinExistence type="predicted"/>
<evidence type="ECO:0000256" key="6">
    <source>
        <dbReference type="SAM" id="SignalP"/>
    </source>
</evidence>
<organism evidence="8 9">
    <name type="scientific">Paragonimus westermani</name>
    <dbReference type="NCBI Taxonomy" id="34504"/>
    <lineage>
        <taxon>Eukaryota</taxon>
        <taxon>Metazoa</taxon>
        <taxon>Spiralia</taxon>
        <taxon>Lophotrochozoa</taxon>
        <taxon>Platyhelminthes</taxon>
        <taxon>Trematoda</taxon>
        <taxon>Digenea</taxon>
        <taxon>Plagiorchiida</taxon>
        <taxon>Troglotremata</taxon>
        <taxon>Troglotrematidae</taxon>
        <taxon>Paragonimus</taxon>
    </lineage>
</organism>
<dbReference type="GO" id="GO:0050152">
    <property type="term" value="F:omega-amidase activity"/>
    <property type="evidence" value="ECO:0007669"/>
    <property type="project" value="UniProtKB-EC"/>
</dbReference>
<accession>A0A5J4NBT9</accession>
<dbReference type="PROSITE" id="PS50263">
    <property type="entry name" value="CN_HYDROLASE"/>
    <property type="match status" value="1"/>
</dbReference>
<protein>
    <recommendedName>
        <fullName evidence="3">omega-amidase</fullName>
        <ecNumber evidence="3">3.5.1.3</ecNumber>
    </recommendedName>
    <alternativeName>
        <fullName evidence="4">Nitrilase homolog 2</fullName>
    </alternativeName>
</protein>
<feature type="signal peptide" evidence="6">
    <location>
        <begin position="1"/>
        <end position="18"/>
    </location>
</feature>
<dbReference type="GO" id="GO:0005739">
    <property type="term" value="C:mitochondrion"/>
    <property type="evidence" value="ECO:0007669"/>
    <property type="project" value="TreeGrafter"/>
</dbReference>
<evidence type="ECO:0000256" key="2">
    <source>
        <dbReference type="ARBA" id="ARBA00036637"/>
    </source>
</evidence>
<evidence type="ECO:0000259" key="7">
    <source>
        <dbReference type="PROSITE" id="PS50263"/>
    </source>
</evidence>
<keyword evidence="9" id="KW-1185">Reference proteome</keyword>
<comment type="caution">
    <text evidence="8">The sequence shown here is derived from an EMBL/GenBank/DDBJ whole genome shotgun (WGS) entry which is preliminary data.</text>
</comment>
<dbReference type="InterPro" id="IPR003010">
    <property type="entry name" value="C-N_Hydrolase"/>
</dbReference>
<dbReference type="GO" id="GO:0006541">
    <property type="term" value="P:glutamine metabolic process"/>
    <property type="evidence" value="ECO:0007669"/>
    <property type="project" value="TreeGrafter"/>
</dbReference>
<sequence length="329" mass="36440">MSGVISARLFIMLRLALIQMRVGPDKLANLKRATDLVSRAVSEHSAHLVCLPECFNSPYGTKYFDTYAEPITPDGTTFKAMSEVSKKHGIWLVAGSIPELGPDGRLYNCSMTFNPSGSLIGAYRKLHLFDIDLPGQFSFKESNSLSAGRELLCFELPVNTRRNEDGNNKGDSPPSHQVLRVGIGICYDVRFPEMSLIYANQLGCQLLLFPGAFNTKTGPVHWELLSKARALDTQCYVGMCSPACDLDAEYISHAESVITSPWGIVAAKAGKEEEIISANIDLNELKRVREAIPIGRQRRRDVYSLPKYLTKQPRNRPLEENLTGQSGQS</sequence>
<evidence type="ECO:0000256" key="4">
    <source>
        <dbReference type="ARBA" id="ARBA00041576"/>
    </source>
</evidence>
<keyword evidence="1" id="KW-0378">Hydrolase</keyword>
<dbReference type="Proteomes" id="UP000324629">
    <property type="component" value="Unassembled WGS sequence"/>
</dbReference>
<evidence type="ECO:0000256" key="1">
    <source>
        <dbReference type="ARBA" id="ARBA00022801"/>
    </source>
</evidence>
<dbReference type="InterPro" id="IPR045254">
    <property type="entry name" value="Nit1/2_C-N_Hydrolase"/>
</dbReference>
<evidence type="ECO:0000256" key="3">
    <source>
        <dbReference type="ARBA" id="ARBA00039118"/>
    </source>
</evidence>
<keyword evidence="6" id="KW-0732">Signal</keyword>
<feature type="domain" description="CN hydrolase" evidence="7">
    <location>
        <begin position="13"/>
        <end position="282"/>
    </location>
</feature>
<name>A0A5J4NBT9_9TREM</name>
<dbReference type="PANTHER" id="PTHR23088:SF30">
    <property type="entry name" value="OMEGA-AMIDASE NIT2"/>
    <property type="match status" value="1"/>
</dbReference>
<dbReference type="Gene3D" id="3.60.110.10">
    <property type="entry name" value="Carbon-nitrogen hydrolase"/>
    <property type="match status" value="1"/>
</dbReference>
<comment type="catalytic activity">
    <reaction evidence="5">
        <text>2-oxosuccinamate + H2O = oxaloacetate + NH4(+)</text>
        <dbReference type="Rhea" id="RHEA:59412"/>
        <dbReference type="ChEBI" id="CHEBI:15377"/>
        <dbReference type="ChEBI" id="CHEBI:16452"/>
        <dbReference type="ChEBI" id="CHEBI:28938"/>
        <dbReference type="ChEBI" id="CHEBI:57735"/>
        <dbReference type="EC" id="3.5.1.3"/>
    </reaction>
    <physiologicalReaction direction="left-to-right" evidence="5">
        <dbReference type="Rhea" id="RHEA:59413"/>
    </physiologicalReaction>
</comment>
<dbReference type="CDD" id="cd07572">
    <property type="entry name" value="nit"/>
    <property type="match status" value="1"/>
</dbReference>
<dbReference type="EC" id="3.5.1.3" evidence="3"/>